<keyword evidence="2" id="KW-1185">Reference proteome</keyword>
<accession>A0AAV0F8P6</accession>
<gene>
    <name evidence="1" type="ORF">CEPIT_LOCUS31759</name>
</gene>
<name>A0AAV0F8P6_9ASTE</name>
<comment type="caution">
    <text evidence="1">The sequence shown here is derived from an EMBL/GenBank/DDBJ whole genome shotgun (WGS) entry which is preliminary data.</text>
</comment>
<dbReference type="AlphaFoldDB" id="A0AAV0F8P6"/>
<protein>
    <submittedName>
        <fullName evidence="1">Uncharacterized protein</fullName>
    </submittedName>
</protein>
<dbReference type="Proteomes" id="UP001152523">
    <property type="component" value="Unassembled WGS sequence"/>
</dbReference>
<sequence length="115" mass="13335">MYSFSLIRIFSHRVFPNEVFNEASPHCGSKGVNPRPPVADIIRHALLNSSSPHYTRLKEWGTGRAGDLAPPLPKKQKFKIFCKDCHTHRRHHHITYIFSCHIGQYIYIASRPQDR</sequence>
<dbReference type="EMBL" id="CAMAPF010000967">
    <property type="protein sequence ID" value="CAH9131905.1"/>
    <property type="molecule type" value="Genomic_DNA"/>
</dbReference>
<evidence type="ECO:0000313" key="1">
    <source>
        <dbReference type="EMBL" id="CAH9131905.1"/>
    </source>
</evidence>
<evidence type="ECO:0000313" key="2">
    <source>
        <dbReference type="Proteomes" id="UP001152523"/>
    </source>
</evidence>
<reference evidence="1" key="1">
    <citation type="submission" date="2022-07" db="EMBL/GenBank/DDBJ databases">
        <authorList>
            <person name="Macas J."/>
            <person name="Novak P."/>
            <person name="Neumann P."/>
        </authorList>
    </citation>
    <scope>NUCLEOTIDE SEQUENCE</scope>
</reference>
<proteinExistence type="predicted"/>
<organism evidence="1 2">
    <name type="scientific">Cuscuta epithymum</name>
    <dbReference type="NCBI Taxonomy" id="186058"/>
    <lineage>
        <taxon>Eukaryota</taxon>
        <taxon>Viridiplantae</taxon>
        <taxon>Streptophyta</taxon>
        <taxon>Embryophyta</taxon>
        <taxon>Tracheophyta</taxon>
        <taxon>Spermatophyta</taxon>
        <taxon>Magnoliopsida</taxon>
        <taxon>eudicotyledons</taxon>
        <taxon>Gunneridae</taxon>
        <taxon>Pentapetalae</taxon>
        <taxon>asterids</taxon>
        <taxon>lamiids</taxon>
        <taxon>Solanales</taxon>
        <taxon>Convolvulaceae</taxon>
        <taxon>Cuscuteae</taxon>
        <taxon>Cuscuta</taxon>
        <taxon>Cuscuta subgen. Cuscuta</taxon>
    </lineage>
</organism>